<dbReference type="EMBL" id="CAJVPM010000388">
    <property type="protein sequence ID" value="CAG8443163.1"/>
    <property type="molecule type" value="Genomic_DNA"/>
</dbReference>
<evidence type="ECO:0000313" key="2">
    <source>
        <dbReference type="Proteomes" id="UP000789860"/>
    </source>
</evidence>
<reference evidence="1" key="1">
    <citation type="submission" date="2021-06" db="EMBL/GenBank/DDBJ databases">
        <authorList>
            <person name="Kallberg Y."/>
            <person name="Tangrot J."/>
            <person name="Rosling A."/>
        </authorList>
    </citation>
    <scope>NUCLEOTIDE SEQUENCE</scope>
    <source>
        <strain evidence="1">AU212A</strain>
    </source>
</reference>
<name>A0ACA9JZ14_9GLOM</name>
<dbReference type="Proteomes" id="UP000789860">
    <property type="component" value="Unassembled WGS sequence"/>
</dbReference>
<comment type="caution">
    <text evidence="1">The sequence shown here is derived from an EMBL/GenBank/DDBJ whole genome shotgun (WGS) entry which is preliminary data.</text>
</comment>
<evidence type="ECO:0000313" key="1">
    <source>
        <dbReference type="EMBL" id="CAG8443163.1"/>
    </source>
</evidence>
<sequence length="124" mass="13770">MALTLSRIATKGQAISLLAYFVRDQIKHDKEEISYTLSFNAIIISLNIVVFHVLRGKQIRVVIFSVLKKLEYTSEASFNFSILIAISDNSTRGCGFDIISAILSTIPYLGFAEILVTFPNANPL</sequence>
<accession>A0ACA9JZ14</accession>
<proteinExistence type="predicted"/>
<keyword evidence="2" id="KW-1185">Reference proteome</keyword>
<protein>
    <submittedName>
        <fullName evidence="1">8769_t:CDS:1</fullName>
    </submittedName>
</protein>
<organism evidence="1 2">
    <name type="scientific">Scutellospora calospora</name>
    <dbReference type="NCBI Taxonomy" id="85575"/>
    <lineage>
        <taxon>Eukaryota</taxon>
        <taxon>Fungi</taxon>
        <taxon>Fungi incertae sedis</taxon>
        <taxon>Mucoromycota</taxon>
        <taxon>Glomeromycotina</taxon>
        <taxon>Glomeromycetes</taxon>
        <taxon>Diversisporales</taxon>
        <taxon>Gigasporaceae</taxon>
        <taxon>Scutellospora</taxon>
    </lineage>
</organism>
<gene>
    <name evidence="1" type="ORF">SCALOS_LOCUS759</name>
</gene>